<keyword evidence="9" id="KW-0106">Calcium</keyword>
<feature type="binding site" evidence="15">
    <location>
        <position position="472"/>
    </location>
    <ligand>
        <name>substrate</name>
    </ligand>
</feature>
<evidence type="ECO:0000259" key="19">
    <source>
        <dbReference type="SMART" id="SM00861"/>
    </source>
</evidence>
<dbReference type="InterPro" id="IPR009014">
    <property type="entry name" value="Transketo_C/PFOR_II"/>
</dbReference>
<dbReference type="InterPro" id="IPR005478">
    <property type="entry name" value="Transketolase_bac-like"/>
</dbReference>
<evidence type="ECO:0000256" key="11">
    <source>
        <dbReference type="ARBA" id="ARBA00023052"/>
    </source>
</evidence>
<organism evidence="20 21">
    <name type="scientific">Desulfurispirillum indicum (strain ATCC BAA-1389 / DSM 22839 / S5)</name>
    <dbReference type="NCBI Taxonomy" id="653733"/>
    <lineage>
        <taxon>Bacteria</taxon>
        <taxon>Pseudomonadati</taxon>
        <taxon>Chrysiogenota</taxon>
        <taxon>Chrysiogenia</taxon>
        <taxon>Chrysiogenales</taxon>
        <taxon>Chrysiogenaceae</taxon>
        <taxon>Desulfurispirillum</taxon>
    </lineage>
</organism>
<feature type="binding site" evidence="16">
    <location>
        <position position="436"/>
    </location>
    <ligand>
        <name>thiamine diphosphate</name>
        <dbReference type="ChEBI" id="CHEBI:58937"/>
    </ligand>
</feature>
<evidence type="ECO:0000256" key="6">
    <source>
        <dbReference type="ARBA" id="ARBA00013152"/>
    </source>
</evidence>
<dbReference type="RefSeq" id="WP_013506360.1">
    <property type="nucleotide sequence ID" value="NC_014836.1"/>
</dbReference>
<feature type="binding site" evidence="15">
    <location>
        <position position="382"/>
    </location>
    <ligand>
        <name>substrate</name>
    </ligand>
</feature>
<feature type="binding site" evidence="17">
    <location>
        <position position="192"/>
    </location>
    <ligand>
        <name>Mg(2+)</name>
        <dbReference type="ChEBI" id="CHEBI:18420"/>
    </ligand>
</feature>
<dbReference type="SUPFAM" id="SSF52518">
    <property type="entry name" value="Thiamin diphosphate-binding fold (THDP-binding)"/>
    <property type="match status" value="2"/>
</dbReference>
<dbReference type="InParanoid" id="E6W160"/>
<dbReference type="InterPro" id="IPR033247">
    <property type="entry name" value="Transketolase_fam"/>
</dbReference>
<dbReference type="SUPFAM" id="SSF52922">
    <property type="entry name" value="TK C-terminal domain-like"/>
    <property type="match status" value="1"/>
</dbReference>
<evidence type="ECO:0000256" key="8">
    <source>
        <dbReference type="ARBA" id="ARBA00022723"/>
    </source>
</evidence>
<feature type="binding site" evidence="16">
    <location>
        <position position="192"/>
    </location>
    <ligand>
        <name>thiamine diphosphate</name>
        <dbReference type="ChEBI" id="CHEBI:58937"/>
    </ligand>
</feature>
<dbReference type="AlphaFoldDB" id="E6W160"/>
<dbReference type="PROSITE" id="PS00802">
    <property type="entry name" value="TRANSKETOLASE_2"/>
    <property type="match status" value="1"/>
</dbReference>
<feature type="active site" description="Proton donor" evidence="14">
    <location>
        <position position="411"/>
    </location>
</feature>
<evidence type="ECO:0000256" key="7">
    <source>
        <dbReference type="ARBA" id="ARBA00022679"/>
    </source>
</evidence>
<gene>
    <name evidence="20" type="ordered locus">Selin_1751</name>
</gene>
<comment type="catalytic activity">
    <reaction evidence="12">
        <text>D-sedoheptulose 7-phosphate + D-glyceraldehyde 3-phosphate = aldehydo-D-ribose 5-phosphate + D-xylulose 5-phosphate</text>
        <dbReference type="Rhea" id="RHEA:10508"/>
        <dbReference type="ChEBI" id="CHEBI:57483"/>
        <dbReference type="ChEBI" id="CHEBI:57737"/>
        <dbReference type="ChEBI" id="CHEBI:58273"/>
        <dbReference type="ChEBI" id="CHEBI:59776"/>
        <dbReference type="EC" id="2.2.1.1"/>
    </reaction>
</comment>
<feature type="binding site" evidence="15">
    <location>
        <position position="460"/>
    </location>
    <ligand>
        <name>substrate</name>
    </ligand>
</feature>
<accession>E6W160</accession>
<comment type="cofactor">
    <cofactor evidence="1">
        <name>Ca(2+)</name>
        <dbReference type="ChEBI" id="CHEBI:29108"/>
    </cofactor>
</comment>
<protein>
    <recommendedName>
        <fullName evidence="6 13">Transketolase</fullName>
        <ecNumber evidence="6 13">2.2.1.1</ecNumber>
    </recommendedName>
</protein>
<dbReference type="GO" id="GO:0004802">
    <property type="term" value="F:transketolase activity"/>
    <property type="evidence" value="ECO:0007669"/>
    <property type="project" value="UniProtKB-UniRule"/>
</dbReference>
<comment type="cofactor">
    <cofactor evidence="17">
        <name>Mg(2+)</name>
        <dbReference type="ChEBI" id="CHEBI:18420"/>
    </cofactor>
    <text evidence="17">Binds 1 Mg(2+) ion per subunit. Can also utilize other divalent metal cations, such as Ca(2+), Mn(2+) and Co(2+).</text>
</comment>
<evidence type="ECO:0000256" key="10">
    <source>
        <dbReference type="ARBA" id="ARBA00022842"/>
    </source>
</evidence>
<dbReference type="FunFam" id="3.40.50.920:FF:000003">
    <property type="entry name" value="Transketolase"/>
    <property type="match status" value="1"/>
</dbReference>
<comment type="subunit">
    <text evidence="5">Homodimer.</text>
</comment>
<feature type="binding site" evidence="15">
    <location>
        <position position="355"/>
    </location>
    <ligand>
        <name>substrate</name>
    </ligand>
</feature>
<evidence type="ECO:0000256" key="17">
    <source>
        <dbReference type="PIRSR" id="PIRSR605478-4"/>
    </source>
</evidence>
<sequence>MSAADFSSLSEPQKEQQLTNYIKGLIMDGVRNANSGHTGGAFSSVDFAYTLFQKHLNYDPDDCRWYNRDRFVLSAGHESMLLYSLLHLQGYLDMDELKRFRQLGSKTPGHPESHLTPGVEATTGPLGQGISMAVGMALASNIAAAYLGEKVVNNYTYVICGDGDIQEPVALGSCQLAGHYGLDRLIVFYDFNKIQISGEVSRNDSTDIAQMFRAFQWNVLEIDGNDQVAVDQAIRQAKSNSGRPTIIIGHTIMARGCATMEGSEETHGSPLPHEEIAATKEKLSIPADQAFFLPTEALEFFRRRFDALRQGRKSWEQEVQQASGNAQFASLFDQFARGVVPAINFPDLNQKMATRKAFGKLLEAAADSFVAFAGGSADLEPSNNTTGFLDKVGDYTRENHRGRSIPFGVREFPMGAITNGMQLFGIKSFGATFLSFADYQRAAIRLAALQQIGTMFIYTHDSIYLGEDGPTHQPVEHIPSLRLIPNLLVLRPADGGETARAFQFALQSQRPTALCLTRQDLEPVTTTYYGSGGDFARGGYILRRENGTLGIILIATGSEVKLALDVATELENSKGCGVRVVNMPCCELFDEQPASYRDEVLPPSVARRASIEAASTSGWYKYIGLQGVAIGVDTFGESAPAKDLEKHFGLTTEMVAKSLASL</sequence>
<feature type="binding site" evidence="16">
    <location>
        <position position="77"/>
    </location>
    <ligand>
        <name>thiamine diphosphate</name>
        <dbReference type="ChEBI" id="CHEBI:58937"/>
    </ligand>
</feature>
<keyword evidence="7" id="KW-0808">Transferase</keyword>
<dbReference type="Pfam" id="PF00456">
    <property type="entry name" value="Transketolase_N"/>
    <property type="match status" value="1"/>
</dbReference>
<dbReference type="GO" id="GO:0046872">
    <property type="term" value="F:metal ion binding"/>
    <property type="evidence" value="ECO:0007669"/>
    <property type="project" value="UniProtKB-KW"/>
</dbReference>
<dbReference type="Pfam" id="PF02779">
    <property type="entry name" value="Transket_pyr"/>
    <property type="match status" value="1"/>
</dbReference>
<feature type="binding site" evidence="16">
    <location>
        <begin position="124"/>
        <end position="126"/>
    </location>
    <ligand>
        <name>thiamine diphosphate</name>
        <dbReference type="ChEBI" id="CHEBI:58937"/>
    </ligand>
</feature>
<feature type="binding site" evidence="15">
    <location>
        <position position="468"/>
    </location>
    <ligand>
        <name>substrate</name>
    </ligand>
</feature>
<dbReference type="HOGENOM" id="CLU_009227_0_0_0"/>
<dbReference type="NCBIfam" id="TIGR00232">
    <property type="entry name" value="tktlase_bact"/>
    <property type="match status" value="1"/>
</dbReference>
<dbReference type="FunCoup" id="E6W160">
    <property type="interactions" value="464"/>
</dbReference>
<dbReference type="GO" id="GO:0005829">
    <property type="term" value="C:cytosol"/>
    <property type="evidence" value="ECO:0007669"/>
    <property type="project" value="TreeGrafter"/>
</dbReference>
<evidence type="ECO:0000256" key="13">
    <source>
        <dbReference type="NCBIfam" id="TIGR00232"/>
    </source>
</evidence>
<evidence type="ECO:0000313" key="21">
    <source>
        <dbReference type="Proteomes" id="UP000002572"/>
    </source>
</evidence>
<dbReference type="PANTHER" id="PTHR43522:SF2">
    <property type="entry name" value="TRANSKETOLASE 1-RELATED"/>
    <property type="match status" value="1"/>
</dbReference>
<comment type="cofactor">
    <cofactor evidence="3">
        <name>Co(2+)</name>
        <dbReference type="ChEBI" id="CHEBI:48828"/>
    </cofactor>
</comment>
<feature type="binding site" evidence="16">
    <location>
        <position position="163"/>
    </location>
    <ligand>
        <name>thiamine diphosphate</name>
        <dbReference type="ChEBI" id="CHEBI:58937"/>
    </ligand>
</feature>
<keyword evidence="11 16" id="KW-0786">Thiamine pyrophosphate</keyword>
<name>E6W160_DESIS</name>
<evidence type="ECO:0000256" key="12">
    <source>
        <dbReference type="ARBA" id="ARBA00049473"/>
    </source>
</evidence>
<evidence type="ECO:0000256" key="1">
    <source>
        <dbReference type="ARBA" id="ARBA00001913"/>
    </source>
</evidence>
<dbReference type="EC" id="2.2.1.1" evidence="6 13"/>
<dbReference type="InterPro" id="IPR029061">
    <property type="entry name" value="THDP-binding"/>
</dbReference>
<dbReference type="GO" id="GO:0006098">
    <property type="term" value="P:pentose-phosphate shunt"/>
    <property type="evidence" value="ECO:0007669"/>
    <property type="project" value="TreeGrafter"/>
</dbReference>
<proteinExistence type="inferred from homology"/>
<dbReference type="Gene3D" id="3.40.50.970">
    <property type="match status" value="2"/>
</dbReference>
<dbReference type="Proteomes" id="UP000002572">
    <property type="component" value="Chromosome"/>
</dbReference>
<feature type="site" description="Important for catalytic activity" evidence="18">
    <location>
        <position position="267"/>
    </location>
</feature>
<reference evidence="20 21" key="1">
    <citation type="submission" date="2010-12" db="EMBL/GenBank/DDBJ databases">
        <title>Complete sequence of Desulfurispirillum indicum S5.</title>
        <authorList>
            <consortium name="US DOE Joint Genome Institute"/>
            <person name="Lucas S."/>
            <person name="Copeland A."/>
            <person name="Lapidus A."/>
            <person name="Cheng J.-F."/>
            <person name="Goodwin L."/>
            <person name="Pitluck S."/>
            <person name="Chertkov O."/>
            <person name="Held B."/>
            <person name="Detter J.C."/>
            <person name="Han C."/>
            <person name="Tapia R."/>
            <person name="Land M."/>
            <person name="Hauser L."/>
            <person name="Kyrpides N."/>
            <person name="Ivanova N."/>
            <person name="Mikhailova N."/>
            <person name="Haggblom M."/>
            <person name="Rauschenbach I."/>
            <person name="Bini E."/>
            <person name="Woyke T."/>
        </authorList>
    </citation>
    <scope>NUCLEOTIDE SEQUENCE [LARGE SCALE GENOMIC DNA]</scope>
    <source>
        <strain evidence="21">ATCC BAA-1389 / DSM 22839 / S5</strain>
    </source>
</reference>
<evidence type="ECO:0000256" key="15">
    <source>
        <dbReference type="PIRSR" id="PIRSR605478-2"/>
    </source>
</evidence>
<evidence type="ECO:0000256" key="18">
    <source>
        <dbReference type="PIRSR" id="PIRSR605478-5"/>
    </source>
</evidence>
<dbReference type="OrthoDB" id="8732661at2"/>
<feature type="site" description="Important for catalytic activity" evidence="18">
    <location>
        <position position="37"/>
    </location>
</feature>
<comment type="cofactor">
    <cofactor evidence="16">
        <name>thiamine diphosphate</name>
        <dbReference type="ChEBI" id="CHEBI:58937"/>
    </cofactor>
    <text evidence="16">Binds 1 thiamine pyrophosphate per subunit. During the reaction, the substrate forms a covalent intermediate with the cofactor.</text>
</comment>
<dbReference type="SMART" id="SM00861">
    <property type="entry name" value="Transket_pyr"/>
    <property type="match status" value="1"/>
</dbReference>
<evidence type="ECO:0000256" key="3">
    <source>
        <dbReference type="ARBA" id="ARBA00001941"/>
    </source>
</evidence>
<feature type="binding site" evidence="17">
    <location>
        <position position="194"/>
    </location>
    <ligand>
        <name>Mg(2+)</name>
        <dbReference type="ChEBI" id="CHEBI:18420"/>
    </ligand>
</feature>
<dbReference type="CDD" id="cd02012">
    <property type="entry name" value="TPP_TK"/>
    <property type="match status" value="1"/>
</dbReference>
<dbReference type="FunFam" id="3.40.50.970:FF:000045">
    <property type="entry name" value="Transketolase"/>
    <property type="match status" value="1"/>
</dbReference>
<evidence type="ECO:0000256" key="2">
    <source>
        <dbReference type="ARBA" id="ARBA00001936"/>
    </source>
</evidence>
<feature type="binding site" evidence="15">
    <location>
        <position position="37"/>
    </location>
    <ligand>
        <name>substrate</name>
    </ligand>
</feature>
<dbReference type="InterPro" id="IPR055152">
    <property type="entry name" value="Transketolase-like_C_2"/>
</dbReference>
<keyword evidence="21" id="KW-1185">Reference proteome</keyword>
<dbReference type="STRING" id="653733.Selin_1751"/>
<keyword evidence="10 17" id="KW-0460">Magnesium</keyword>
<feature type="binding site" evidence="15">
    <location>
        <position position="518"/>
    </location>
    <ligand>
        <name>substrate</name>
    </ligand>
</feature>
<feature type="binding site" evidence="17">
    <location>
        <position position="162"/>
    </location>
    <ligand>
        <name>Mg(2+)</name>
        <dbReference type="ChEBI" id="CHEBI:18420"/>
    </ligand>
</feature>
<dbReference type="KEGG" id="din:Selin_1751"/>
<feature type="binding site" evidence="15">
    <location>
        <position position="267"/>
    </location>
    <ligand>
        <name>substrate</name>
    </ligand>
</feature>
<comment type="cofactor">
    <cofactor evidence="2">
        <name>Mn(2+)</name>
        <dbReference type="ChEBI" id="CHEBI:29035"/>
    </cofactor>
</comment>
<dbReference type="InterPro" id="IPR005475">
    <property type="entry name" value="Transketolase-like_Pyr-bd"/>
</dbReference>
<dbReference type="InterPro" id="IPR020826">
    <property type="entry name" value="Transketolase_BS"/>
</dbReference>
<evidence type="ECO:0000256" key="4">
    <source>
        <dbReference type="ARBA" id="ARBA00007131"/>
    </source>
</evidence>
<feature type="binding site" evidence="16">
    <location>
        <position position="267"/>
    </location>
    <ligand>
        <name>thiamine diphosphate</name>
        <dbReference type="ChEBI" id="CHEBI:58937"/>
    </ligand>
</feature>
<dbReference type="Pfam" id="PF22613">
    <property type="entry name" value="Transketolase_C_1"/>
    <property type="match status" value="1"/>
</dbReference>
<evidence type="ECO:0000313" key="20">
    <source>
        <dbReference type="EMBL" id="ADU66480.1"/>
    </source>
</evidence>
<dbReference type="eggNOG" id="COG0021">
    <property type="taxonomic scope" value="Bacteria"/>
</dbReference>
<dbReference type="CDD" id="cd07033">
    <property type="entry name" value="TPP_PYR_DXS_TK_like"/>
    <property type="match status" value="1"/>
</dbReference>
<dbReference type="Gene3D" id="3.40.50.920">
    <property type="match status" value="1"/>
</dbReference>
<comment type="similarity">
    <text evidence="4">Belongs to the transketolase family.</text>
</comment>
<dbReference type="EMBL" id="CP002432">
    <property type="protein sequence ID" value="ADU66480.1"/>
    <property type="molecule type" value="Genomic_DNA"/>
</dbReference>
<dbReference type="InterPro" id="IPR005474">
    <property type="entry name" value="Transketolase_N"/>
</dbReference>
<dbReference type="PANTHER" id="PTHR43522">
    <property type="entry name" value="TRANSKETOLASE"/>
    <property type="match status" value="1"/>
</dbReference>
<evidence type="ECO:0000256" key="14">
    <source>
        <dbReference type="PIRSR" id="PIRSR605478-1"/>
    </source>
</evidence>
<evidence type="ECO:0000256" key="16">
    <source>
        <dbReference type="PIRSR" id="PIRSR605478-3"/>
    </source>
</evidence>
<evidence type="ECO:0000256" key="5">
    <source>
        <dbReference type="ARBA" id="ARBA00011738"/>
    </source>
</evidence>
<feature type="domain" description="Transketolase-like pyrimidine-binding" evidence="19">
    <location>
        <begin position="352"/>
        <end position="524"/>
    </location>
</feature>
<evidence type="ECO:0000256" key="9">
    <source>
        <dbReference type="ARBA" id="ARBA00022837"/>
    </source>
</evidence>
<keyword evidence="8 17" id="KW-0479">Metal-binding</keyword>